<dbReference type="SUPFAM" id="SSF51294">
    <property type="entry name" value="Hedgehog/intein (Hint) domain"/>
    <property type="match status" value="1"/>
</dbReference>
<dbReference type="AlphaFoldDB" id="A0A0P1GML1"/>
<organism evidence="2 3">
    <name type="scientific">Tropicibacter naphthalenivorans</name>
    <dbReference type="NCBI Taxonomy" id="441103"/>
    <lineage>
        <taxon>Bacteria</taxon>
        <taxon>Pseudomonadati</taxon>
        <taxon>Pseudomonadota</taxon>
        <taxon>Alphaproteobacteria</taxon>
        <taxon>Rhodobacterales</taxon>
        <taxon>Roseobacteraceae</taxon>
        <taxon>Tropicibacter</taxon>
    </lineage>
</organism>
<evidence type="ECO:0000313" key="3">
    <source>
        <dbReference type="Proteomes" id="UP000054935"/>
    </source>
</evidence>
<dbReference type="RefSeq" id="WP_058246561.1">
    <property type="nucleotide sequence ID" value="NZ_CYSE01000002.1"/>
</dbReference>
<dbReference type="Pfam" id="PF13403">
    <property type="entry name" value="Hint_2"/>
    <property type="match status" value="1"/>
</dbReference>
<keyword evidence="3" id="KW-1185">Reference proteome</keyword>
<dbReference type="PROSITE" id="PS50817">
    <property type="entry name" value="INTEIN_N_TER"/>
    <property type="match status" value="1"/>
</dbReference>
<protein>
    <recommendedName>
        <fullName evidence="1">Hedgehog/Intein (Hint) domain-containing protein</fullName>
    </recommendedName>
</protein>
<sequence length="367" mass="39723">MASTTLFINGFSVLGESRSNTNASNGGELMIHDGTAVFEDDDIIAIVVDDVDANGILTDASVITQIIVYDNAADYYAEVPKFTYDYSGTGTGADIPDGRAGMGDAYLRFDAAELTSTDASAPALSDLVMVAGVDLVELIESGVNPIETPTFQDIDYNQNGTIDTGEVADGAFSSEINEIIPICFARGTLIETPDGPRYIETLRVGDLVTTLDNGPQPIRWIGARKFPGTGVHAPVRIKAGVLGNIRDLRISQNHRMMVRGAQAELLFGQSEVLVAAKHLVNDDTIRIVPCETIEYYHFLFDTHEIVFAECCASESLFPGPQTLRHVDDTARDEITAIFPELAHYDDGAPTSRLSLRGFEARALRRVA</sequence>
<evidence type="ECO:0000313" key="2">
    <source>
        <dbReference type="EMBL" id="CUH76592.1"/>
    </source>
</evidence>
<reference evidence="2 3" key="1">
    <citation type="submission" date="2015-09" db="EMBL/GenBank/DDBJ databases">
        <authorList>
            <consortium name="Swine Surveillance"/>
        </authorList>
    </citation>
    <scope>NUCLEOTIDE SEQUENCE [LARGE SCALE GENOMIC DNA]</scope>
    <source>
        <strain evidence="2 3">CECT 7648</strain>
    </source>
</reference>
<dbReference type="PROSITE" id="PS00018">
    <property type="entry name" value="EF_HAND_1"/>
    <property type="match status" value="1"/>
</dbReference>
<dbReference type="EMBL" id="CYSE01000002">
    <property type="protein sequence ID" value="CUH76592.1"/>
    <property type="molecule type" value="Genomic_DNA"/>
</dbReference>
<accession>A0A0P1GML1</accession>
<dbReference type="InterPro" id="IPR028992">
    <property type="entry name" value="Hedgehog/Intein_dom"/>
</dbReference>
<feature type="domain" description="Hedgehog/Intein (Hint)" evidence="1">
    <location>
        <begin position="182"/>
        <end position="319"/>
    </location>
</feature>
<dbReference type="STRING" id="441103.TRN7648_01016"/>
<dbReference type="Proteomes" id="UP000054935">
    <property type="component" value="Unassembled WGS sequence"/>
</dbReference>
<dbReference type="OrthoDB" id="6305173at2"/>
<dbReference type="InterPro" id="IPR018247">
    <property type="entry name" value="EF_Hand_1_Ca_BS"/>
</dbReference>
<dbReference type="InterPro" id="IPR036844">
    <property type="entry name" value="Hint_dom_sf"/>
</dbReference>
<name>A0A0P1GML1_9RHOB</name>
<gene>
    <name evidence="2" type="ORF">TRN7648_01016</name>
</gene>
<dbReference type="InterPro" id="IPR006141">
    <property type="entry name" value="Intein_N"/>
</dbReference>
<proteinExistence type="predicted"/>
<evidence type="ECO:0000259" key="1">
    <source>
        <dbReference type="Pfam" id="PF13403"/>
    </source>
</evidence>
<dbReference type="GO" id="GO:0016539">
    <property type="term" value="P:intein-mediated protein splicing"/>
    <property type="evidence" value="ECO:0007669"/>
    <property type="project" value="InterPro"/>
</dbReference>
<dbReference type="Gene3D" id="2.170.16.10">
    <property type="entry name" value="Hedgehog/Intein (Hint) domain"/>
    <property type="match status" value="1"/>
</dbReference>